<protein>
    <submittedName>
        <fullName evidence="1">Putative ovule protein</fullName>
    </submittedName>
</protein>
<name>A0A0V0GUC5_SOLCH</name>
<dbReference type="AlphaFoldDB" id="A0A0V0GUC5"/>
<proteinExistence type="predicted"/>
<accession>A0A0V0GUC5</accession>
<evidence type="ECO:0000313" key="1">
    <source>
        <dbReference type="EMBL" id="JAP11713.1"/>
    </source>
</evidence>
<dbReference type="EMBL" id="GEDG01030830">
    <property type="protein sequence ID" value="JAP11713.1"/>
    <property type="molecule type" value="Transcribed_RNA"/>
</dbReference>
<organism evidence="1">
    <name type="scientific">Solanum chacoense</name>
    <name type="common">Chaco potato</name>
    <dbReference type="NCBI Taxonomy" id="4108"/>
    <lineage>
        <taxon>Eukaryota</taxon>
        <taxon>Viridiplantae</taxon>
        <taxon>Streptophyta</taxon>
        <taxon>Embryophyta</taxon>
        <taxon>Tracheophyta</taxon>
        <taxon>Spermatophyta</taxon>
        <taxon>Magnoliopsida</taxon>
        <taxon>eudicotyledons</taxon>
        <taxon>Gunneridae</taxon>
        <taxon>Pentapetalae</taxon>
        <taxon>asterids</taxon>
        <taxon>lamiids</taxon>
        <taxon>Solanales</taxon>
        <taxon>Solanaceae</taxon>
        <taxon>Solanoideae</taxon>
        <taxon>Solaneae</taxon>
        <taxon>Solanum</taxon>
    </lineage>
</organism>
<feature type="non-terminal residue" evidence="1">
    <location>
        <position position="1"/>
    </location>
</feature>
<sequence length="91" mass="10611">TISSQSCPVIFPCYTFCASQCENWFDGKCLPFNHGAGFVITVMKYEWFRVKYCPNTMSNKMINYTITKIFSKFTEIKVQKVQCPRKSVNKK</sequence>
<reference evidence="1" key="1">
    <citation type="submission" date="2015-12" db="EMBL/GenBank/DDBJ databases">
        <title>Gene expression during late stages of embryo sac development: a critical building block for successful pollen-pistil interactions.</title>
        <authorList>
            <person name="Liu Y."/>
            <person name="Joly V."/>
            <person name="Sabar M."/>
            <person name="Matton D.P."/>
        </authorList>
    </citation>
    <scope>NUCLEOTIDE SEQUENCE</scope>
</reference>